<evidence type="ECO:0008006" key="3">
    <source>
        <dbReference type="Google" id="ProtNLM"/>
    </source>
</evidence>
<dbReference type="Proteomes" id="UP000199309">
    <property type="component" value="Unassembled WGS sequence"/>
</dbReference>
<sequence length="164" mass="18467">MLELMIAVLLTSIILTVFLTASAQMFRSYYLQAVYEELYHQGSSIDETLYVGLRFARDVTVTNNTVRFTSPTGLATGFTVQNGILFRILEDNTRQPLTGNSGMGQWQDVYIVSSQQTPFFSLQGQTVQVALLLRHRKSNQEWPCFISVVPLTAQYEKGAKNDAE</sequence>
<evidence type="ECO:0000313" key="2">
    <source>
        <dbReference type="Proteomes" id="UP000199309"/>
    </source>
</evidence>
<proteinExistence type="predicted"/>
<reference evidence="1 2" key="1">
    <citation type="submission" date="2016-10" db="EMBL/GenBank/DDBJ databases">
        <authorList>
            <person name="de Groot N.N."/>
        </authorList>
    </citation>
    <scope>NUCLEOTIDE SEQUENCE [LARGE SCALE GENOMIC DNA]</scope>
    <source>
        <strain evidence="1 2">DSM 16981</strain>
    </source>
</reference>
<keyword evidence="2" id="KW-1185">Reference proteome</keyword>
<gene>
    <name evidence="1" type="ORF">SAMN05660299_01184</name>
</gene>
<name>A0A1G9UI56_9FIRM</name>
<evidence type="ECO:0000313" key="1">
    <source>
        <dbReference type="EMBL" id="SDM59225.1"/>
    </source>
</evidence>
<dbReference type="STRING" id="349095.SAMN05660299_01184"/>
<organism evidence="1 2">
    <name type="scientific">Megasphaera paucivorans</name>
    <dbReference type="NCBI Taxonomy" id="349095"/>
    <lineage>
        <taxon>Bacteria</taxon>
        <taxon>Bacillati</taxon>
        <taxon>Bacillota</taxon>
        <taxon>Negativicutes</taxon>
        <taxon>Veillonellales</taxon>
        <taxon>Veillonellaceae</taxon>
        <taxon>Megasphaera</taxon>
    </lineage>
</organism>
<dbReference type="AlphaFoldDB" id="A0A1G9UI56"/>
<dbReference type="EMBL" id="FNHQ01000009">
    <property type="protein sequence ID" value="SDM59225.1"/>
    <property type="molecule type" value="Genomic_DNA"/>
</dbReference>
<accession>A0A1G9UI56</accession>
<protein>
    <recommendedName>
        <fullName evidence="3">Prepilin-type N-terminal cleavage/methylation domain-containing protein</fullName>
    </recommendedName>
</protein>